<evidence type="ECO:0000259" key="5">
    <source>
        <dbReference type="Pfam" id="PF01593"/>
    </source>
</evidence>
<dbReference type="PRINTS" id="PR00757">
    <property type="entry name" value="AMINEOXDASEF"/>
</dbReference>
<evidence type="ECO:0000256" key="3">
    <source>
        <dbReference type="PIRSR" id="PIRSR601613-1"/>
    </source>
</evidence>
<dbReference type="Gene3D" id="3.50.50.60">
    <property type="entry name" value="FAD/NAD(P)-binding domain"/>
    <property type="match status" value="1"/>
</dbReference>
<dbReference type="InterPro" id="IPR036188">
    <property type="entry name" value="FAD/NAD-bd_sf"/>
</dbReference>
<keyword evidence="4" id="KW-0274">FAD</keyword>
<dbReference type="InterPro" id="IPR001613">
    <property type="entry name" value="Flavin_amine_oxidase"/>
</dbReference>
<evidence type="ECO:0000313" key="7">
    <source>
        <dbReference type="Proteomes" id="UP000198406"/>
    </source>
</evidence>
<dbReference type="InParanoid" id="A0A1Z5JKT0"/>
<feature type="binding site" evidence="3">
    <location>
        <position position="312"/>
    </location>
    <ligand>
        <name>FAD</name>
        <dbReference type="ChEBI" id="CHEBI:57692"/>
    </ligand>
</feature>
<accession>A0A1Z5JKT0</accession>
<comment type="similarity">
    <text evidence="4">Belongs to the flavin monoamine oxidase family.</text>
</comment>
<keyword evidence="2 4" id="KW-0560">Oxidoreductase</keyword>
<feature type="binding site" evidence="3">
    <location>
        <position position="94"/>
    </location>
    <ligand>
        <name>FAD</name>
        <dbReference type="ChEBI" id="CHEBI:57692"/>
    </ligand>
</feature>
<protein>
    <recommendedName>
        <fullName evidence="4">Amine oxidase</fullName>
        <ecNumber evidence="4">1.4.3.-</ecNumber>
    </recommendedName>
</protein>
<name>A0A1Z5JKT0_FISSO</name>
<feature type="binding site" evidence="3">
    <location>
        <begin position="115"/>
        <end position="116"/>
    </location>
    <ligand>
        <name>FAD</name>
        <dbReference type="ChEBI" id="CHEBI:57692"/>
    </ligand>
</feature>
<dbReference type="PANTHER" id="PTHR42841">
    <property type="entry name" value="AMINE OXIDASE"/>
    <property type="match status" value="1"/>
</dbReference>
<feature type="domain" description="Amine oxidase" evidence="5">
    <location>
        <begin position="93"/>
        <end position="532"/>
    </location>
</feature>
<dbReference type="Gene3D" id="3.90.660.20">
    <property type="entry name" value="Protoporphyrinogen oxidase, mitochondrial, domain 2"/>
    <property type="match status" value="1"/>
</dbReference>
<proteinExistence type="inferred from homology"/>
<organism evidence="6 7">
    <name type="scientific">Fistulifera solaris</name>
    <name type="common">Oleaginous diatom</name>
    <dbReference type="NCBI Taxonomy" id="1519565"/>
    <lineage>
        <taxon>Eukaryota</taxon>
        <taxon>Sar</taxon>
        <taxon>Stramenopiles</taxon>
        <taxon>Ochrophyta</taxon>
        <taxon>Bacillariophyta</taxon>
        <taxon>Bacillariophyceae</taxon>
        <taxon>Bacillariophycidae</taxon>
        <taxon>Naviculales</taxon>
        <taxon>Naviculaceae</taxon>
        <taxon>Fistulifera</taxon>
    </lineage>
</organism>
<evidence type="ECO:0000256" key="2">
    <source>
        <dbReference type="ARBA" id="ARBA00023002"/>
    </source>
</evidence>
<dbReference type="OrthoDB" id="5046242at2759"/>
<dbReference type="SUPFAM" id="SSF51905">
    <property type="entry name" value="FAD/NAD(P)-binding domain"/>
    <property type="match status" value="1"/>
</dbReference>
<dbReference type="Proteomes" id="UP000198406">
    <property type="component" value="Unassembled WGS sequence"/>
</dbReference>
<comment type="cofactor">
    <cofactor evidence="1 4">
        <name>FAD</name>
        <dbReference type="ChEBI" id="CHEBI:57692"/>
    </cofactor>
</comment>
<keyword evidence="4" id="KW-0285">Flavoprotein</keyword>
<dbReference type="GO" id="GO:0016491">
    <property type="term" value="F:oxidoreductase activity"/>
    <property type="evidence" value="ECO:0007669"/>
    <property type="project" value="UniProtKB-KW"/>
</dbReference>
<evidence type="ECO:0000256" key="1">
    <source>
        <dbReference type="ARBA" id="ARBA00001974"/>
    </source>
</evidence>
<reference evidence="6 7" key="1">
    <citation type="journal article" date="2015" name="Plant Cell">
        <title>Oil accumulation by the oleaginous diatom Fistulifera solaris as revealed by the genome and transcriptome.</title>
        <authorList>
            <person name="Tanaka T."/>
            <person name="Maeda Y."/>
            <person name="Veluchamy A."/>
            <person name="Tanaka M."/>
            <person name="Abida H."/>
            <person name="Marechal E."/>
            <person name="Bowler C."/>
            <person name="Muto M."/>
            <person name="Sunaga Y."/>
            <person name="Tanaka M."/>
            <person name="Yoshino T."/>
            <person name="Taniguchi T."/>
            <person name="Fukuda Y."/>
            <person name="Nemoto M."/>
            <person name="Matsumoto M."/>
            <person name="Wong P.S."/>
            <person name="Aburatani S."/>
            <person name="Fujibuchi W."/>
        </authorList>
    </citation>
    <scope>NUCLEOTIDE SEQUENCE [LARGE SCALE GENOMIC DNA]</scope>
    <source>
        <strain evidence="6 7">JPCC DA0580</strain>
    </source>
</reference>
<dbReference type="EC" id="1.4.3.-" evidence="4"/>
<dbReference type="Pfam" id="PF01593">
    <property type="entry name" value="Amino_oxidase"/>
    <property type="match status" value="1"/>
</dbReference>
<dbReference type="AlphaFoldDB" id="A0A1Z5JKT0"/>
<evidence type="ECO:0000256" key="4">
    <source>
        <dbReference type="RuleBase" id="RU362067"/>
    </source>
</evidence>
<comment type="caution">
    <text evidence="6">The sequence shown here is derived from an EMBL/GenBank/DDBJ whole genome shotgun (WGS) entry which is preliminary data.</text>
</comment>
<sequence>MMSLLQRSVLVGIVLQVCFVAQAIAFTAGWHTQQHAALALRRERSSTTELAFFRKLFRSNKKQSAPSAPEPAPTRSKRISVEPADLCVIGGGVSGLVAAAEAAKKSPKAKIILLEAEEMLGGRVQSDKTPDGFILDRGFAVFIEDYPVARTVLDYEQLKLKPFLPGALVKITETSSLVRVADPLRQPEELLTALFAPVGTFVDKMRLLLLIQHALSTPVENLFTENETDTETELKERWGLSDTFIDRFFRPFLEGIYLAPLNEQSSRMFNFIFKMFSTGAATLPAGGMGAIAEQLASKAKEAGVDLRTNSPVANVRKEEDGYVITTEIGKTTIRAKNVVVATDGAAAQKLLSQINGLEELAGKPEQPQRQVMCMYYAFDAPAPVEEPILILNGVIGKRGTPECPVNNACFPSVINEGYAPEGKGLCSVTILKDMMDAYEGKEGDLDKAVREQLGTWFPEIKNDILSKWELKGTYKIKNAQPAQLGGPFPASINGGRSPTTYRGVLPQGLLVCGDHMATATLNGALESGLRAGEAAAKLL</sequence>
<evidence type="ECO:0000313" key="6">
    <source>
        <dbReference type="EMBL" id="GAX14599.1"/>
    </source>
</evidence>
<dbReference type="InterPro" id="IPR002937">
    <property type="entry name" value="Amino_oxidase"/>
</dbReference>
<keyword evidence="7" id="KW-1185">Reference proteome</keyword>
<dbReference type="EMBL" id="BDSP01000081">
    <property type="protein sequence ID" value="GAX14599.1"/>
    <property type="molecule type" value="Genomic_DNA"/>
</dbReference>
<gene>
    <name evidence="6" type="ORF">FisN_6Lh379</name>
</gene>
<dbReference type="Gene3D" id="1.10.3110.10">
    <property type="entry name" value="protoporphyrinogen ix oxidase, domain 3"/>
    <property type="match status" value="1"/>
</dbReference>